<keyword evidence="1" id="KW-0472">Membrane</keyword>
<keyword evidence="4" id="KW-1185">Reference proteome</keyword>
<dbReference type="EMBL" id="JAQFWP010000031">
    <property type="protein sequence ID" value="MDA2806220.1"/>
    <property type="molecule type" value="Genomic_DNA"/>
</dbReference>
<dbReference type="InterPro" id="IPR045597">
    <property type="entry name" value="DUF6458"/>
</dbReference>
<keyword evidence="1" id="KW-0812">Transmembrane</keyword>
<gene>
    <name evidence="3" type="ORF">O4U47_17035</name>
</gene>
<organism evidence="3 4">
    <name type="scientific">Nocardiopsis suaedae</name>
    <dbReference type="NCBI Taxonomy" id="3018444"/>
    <lineage>
        <taxon>Bacteria</taxon>
        <taxon>Bacillati</taxon>
        <taxon>Actinomycetota</taxon>
        <taxon>Actinomycetes</taxon>
        <taxon>Streptosporangiales</taxon>
        <taxon>Nocardiopsidaceae</taxon>
        <taxon>Nocardiopsis</taxon>
    </lineage>
</organism>
<sequence>MSGRGKDGVDMGIGLGIFLMVIGAVLTFGITADVAGLDLNAIGYILMAAGLAVVVISILLMLARRDRGDRVHNDPDVV</sequence>
<name>A0ABT4TNE8_9ACTN</name>
<dbReference type="Proteomes" id="UP001165685">
    <property type="component" value="Unassembled WGS sequence"/>
</dbReference>
<comment type="caution">
    <text evidence="3">The sequence shown here is derived from an EMBL/GenBank/DDBJ whole genome shotgun (WGS) entry which is preliminary data.</text>
</comment>
<proteinExistence type="predicted"/>
<evidence type="ECO:0000313" key="4">
    <source>
        <dbReference type="Proteomes" id="UP001165685"/>
    </source>
</evidence>
<reference evidence="3" key="1">
    <citation type="submission" date="2023-01" db="EMBL/GenBank/DDBJ databases">
        <title>Draft genome sequence of Nocardiopsis sp. LSu2-4 isolated from halophytes.</title>
        <authorList>
            <person name="Duangmal K."/>
            <person name="Chantavorakit T."/>
        </authorList>
    </citation>
    <scope>NUCLEOTIDE SEQUENCE</scope>
    <source>
        <strain evidence="3">LSu2-4</strain>
    </source>
</reference>
<evidence type="ECO:0000313" key="3">
    <source>
        <dbReference type="EMBL" id="MDA2806220.1"/>
    </source>
</evidence>
<feature type="transmembrane region" description="Helical" evidence="1">
    <location>
        <begin position="12"/>
        <end position="30"/>
    </location>
</feature>
<protein>
    <submittedName>
        <fullName evidence="3">DUF6458 family protein</fullName>
    </submittedName>
</protein>
<dbReference type="RefSeq" id="WP_270678864.1">
    <property type="nucleotide sequence ID" value="NZ_JAQFWP010000031.1"/>
</dbReference>
<evidence type="ECO:0000259" key="2">
    <source>
        <dbReference type="Pfam" id="PF20059"/>
    </source>
</evidence>
<evidence type="ECO:0000256" key="1">
    <source>
        <dbReference type="SAM" id="Phobius"/>
    </source>
</evidence>
<feature type="domain" description="DUF6458" evidence="2">
    <location>
        <begin position="11"/>
        <end position="74"/>
    </location>
</feature>
<keyword evidence="1" id="KW-1133">Transmembrane helix</keyword>
<feature type="transmembrane region" description="Helical" evidence="1">
    <location>
        <begin position="42"/>
        <end position="63"/>
    </location>
</feature>
<accession>A0ABT4TNE8</accession>
<dbReference type="Pfam" id="PF20059">
    <property type="entry name" value="DUF6458"/>
    <property type="match status" value="1"/>
</dbReference>